<sequence length="31" mass="3422">MAFIVVRKVAEGKENLTLAKVNQVLLNLPVN</sequence>
<comment type="caution">
    <text evidence="1">The sequence shown here is derived from an EMBL/GenBank/DDBJ whole genome shotgun (WGS) entry which is preliminary data.</text>
</comment>
<evidence type="ECO:0000313" key="1">
    <source>
        <dbReference type="EMBL" id="NRS93268.1"/>
    </source>
</evidence>
<keyword evidence="2" id="KW-1185">Reference proteome</keyword>
<protein>
    <submittedName>
        <fullName evidence="1">Uncharacterized protein</fullName>
    </submittedName>
</protein>
<proteinExistence type="predicted"/>
<dbReference type="Proteomes" id="UP000610746">
    <property type="component" value="Unassembled WGS sequence"/>
</dbReference>
<dbReference type="AlphaFoldDB" id="A0A8J8G883"/>
<dbReference type="EMBL" id="JABSNO010000018">
    <property type="protein sequence ID" value="NRS93268.1"/>
    <property type="molecule type" value="Genomic_DNA"/>
</dbReference>
<evidence type="ECO:0000313" key="2">
    <source>
        <dbReference type="Proteomes" id="UP000610746"/>
    </source>
</evidence>
<reference evidence="1" key="1">
    <citation type="submission" date="2020-05" db="EMBL/GenBank/DDBJ databases">
        <title>Genomic Encyclopedia of Type Strains, Phase IV (KMG-V): Genome sequencing to study the core and pangenomes of soil and plant-associated prokaryotes.</title>
        <authorList>
            <person name="Whitman W."/>
        </authorList>
    </citation>
    <scope>NUCLEOTIDE SEQUENCE</scope>
    <source>
        <strain evidence="1">16F</strain>
    </source>
</reference>
<gene>
    <name evidence="1" type="ORF">HNQ03_002355</name>
</gene>
<organism evidence="1 2">
    <name type="scientific">Frigoriflavimonas asaccharolytica</name>
    <dbReference type="NCBI Taxonomy" id="2735899"/>
    <lineage>
        <taxon>Bacteria</taxon>
        <taxon>Pseudomonadati</taxon>
        <taxon>Bacteroidota</taxon>
        <taxon>Flavobacteriia</taxon>
        <taxon>Flavobacteriales</taxon>
        <taxon>Weeksellaceae</taxon>
        <taxon>Frigoriflavimonas</taxon>
    </lineage>
</organism>
<name>A0A8J8G883_9FLAO</name>
<accession>A0A8J8G883</accession>